<dbReference type="OrthoDB" id="19088at2"/>
<evidence type="ECO:0000256" key="1">
    <source>
        <dbReference type="SAM" id="MobiDB-lite"/>
    </source>
</evidence>
<dbReference type="Proteomes" id="UP000001260">
    <property type="component" value="Chromosome"/>
</dbReference>
<name>Q254S1_CHLFF</name>
<evidence type="ECO:0000313" key="2">
    <source>
        <dbReference type="EMBL" id="BAE81217.1"/>
    </source>
</evidence>
<dbReference type="RefSeq" id="WP_011457997.1">
    <property type="nucleotide sequence ID" value="NC_007899.1"/>
</dbReference>
<dbReference type="STRING" id="264202.CF0445"/>
<dbReference type="EMBL" id="AP006861">
    <property type="protein sequence ID" value="BAE81217.1"/>
    <property type="molecule type" value="Genomic_DNA"/>
</dbReference>
<evidence type="ECO:0000313" key="3">
    <source>
        <dbReference type="Proteomes" id="UP000001260"/>
    </source>
</evidence>
<organism evidence="2 3">
    <name type="scientific">Chlamydia felis (strain Fe/C-56)</name>
    <name type="common">Chlamydophila felis</name>
    <dbReference type="NCBI Taxonomy" id="264202"/>
    <lineage>
        <taxon>Bacteria</taxon>
        <taxon>Pseudomonadati</taxon>
        <taxon>Chlamydiota</taxon>
        <taxon>Chlamydiia</taxon>
        <taxon>Chlamydiales</taxon>
        <taxon>Chlamydiaceae</taxon>
        <taxon>Chlamydia/Chlamydophila group</taxon>
        <taxon>Chlamydia</taxon>
    </lineage>
</organism>
<dbReference type="AlphaFoldDB" id="Q254S1"/>
<keyword evidence="3" id="KW-1185">Reference proteome</keyword>
<reference evidence="2 3" key="1">
    <citation type="journal article" date="2006" name="DNA Res.">
        <title>Genome sequence of the cat pathogen, Chlamydophila felis.</title>
        <authorList>
            <person name="Azuma Y."/>
            <person name="Hirakawa H."/>
            <person name="Yamashita A."/>
            <person name="Cai Y."/>
            <person name="Rahman M.A."/>
            <person name="Suzuki H."/>
            <person name="Mitaku S."/>
            <person name="Toh H."/>
            <person name="Goto S."/>
            <person name="Murakami T."/>
            <person name="Sugi K."/>
            <person name="Hayashi H."/>
            <person name="Fukushi H."/>
            <person name="Hattori M."/>
            <person name="Kuhara S."/>
            <person name="Shirai M."/>
        </authorList>
    </citation>
    <scope>NUCLEOTIDE SEQUENCE [LARGE SCALE GENOMIC DNA]</scope>
    <source>
        <strain evidence="2 3">Fe/C-56</strain>
    </source>
</reference>
<dbReference type="HOGENOM" id="CLU_1358436_0_0_0"/>
<feature type="region of interest" description="Disordered" evidence="1">
    <location>
        <begin position="147"/>
        <end position="166"/>
    </location>
</feature>
<sequence length="166" mass="18646">MVSPASPVRVYDLREGSRSCSNEIQVSREQLFPGYSSKVSDIAKAHKRDAKILVNRMTYSNIWRNKAKSQILTEGEVRLDLQGCDGTKYNYQLQVGNYTIATVLINRNIAHIRSLAEQVYATRKIKSGFQKSLHDSHIYHVSFKSSISGKSSTTTDKDKSVSSSKL</sequence>
<protein>
    <submittedName>
        <fullName evidence="2">MAC/perforin family protein</fullName>
    </submittedName>
</protein>
<dbReference type="KEGG" id="cfe:CF0445"/>
<accession>Q254S1</accession>
<proteinExistence type="predicted"/>
<gene>
    <name evidence="2" type="primary">mac</name>
    <name evidence="2" type="ordered locus">CF0445</name>
</gene>